<organism evidence="1 2">
    <name type="scientific">Vermiconidia calcicola</name>
    <dbReference type="NCBI Taxonomy" id="1690605"/>
    <lineage>
        <taxon>Eukaryota</taxon>
        <taxon>Fungi</taxon>
        <taxon>Dikarya</taxon>
        <taxon>Ascomycota</taxon>
        <taxon>Pezizomycotina</taxon>
        <taxon>Dothideomycetes</taxon>
        <taxon>Dothideomycetidae</taxon>
        <taxon>Mycosphaerellales</taxon>
        <taxon>Extremaceae</taxon>
        <taxon>Vermiconidia</taxon>
    </lineage>
</organism>
<name>A0ACC3MBV8_9PEZI</name>
<gene>
    <name evidence="1" type="ORF">LTR37_021320</name>
</gene>
<dbReference type="Proteomes" id="UP001281147">
    <property type="component" value="Unassembled WGS sequence"/>
</dbReference>
<comment type="caution">
    <text evidence="1">The sequence shown here is derived from an EMBL/GenBank/DDBJ whole genome shotgun (WGS) entry which is preliminary data.</text>
</comment>
<accession>A0ACC3MBV8</accession>
<sequence>RYEGATEVSNCGINSWCCAGQAGLSGLPNAPDCCDFSTTTLQPYPYAIAVPSPFSSNSFASSSSSRSLTTRSTTTTTSSAEVLSQTGRPTTGGDSPTNSPTQPAADTGGLNTSEKIGIGIGVSFGLMLLAALVFYIHKSKKQGRYLQELRSPDMPHTDDQKQSLRDDPELDDTELRELDGTTRKVPIGELHATNRAGELMVSSPRYEMEGNRFRDG</sequence>
<keyword evidence="2" id="KW-1185">Reference proteome</keyword>
<protein>
    <submittedName>
        <fullName evidence="1">Uncharacterized protein</fullName>
    </submittedName>
</protein>
<evidence type="ECO:0000313" key="2">
    <source>
        <dbReference type="Proteomes" id="UP001281147"/>
    </source>
</evidence>
<evidence type="ECO:0000313" key="1">
    <source>
        <dbReference type="EMBL" id="KAK3680341.1"/>
    </source>
</evidence>
<dbReference type="EMBL" id="JAUTXU010000471">
    <property type="protein sequence ID" value="KAK3680341.1"/>
    <property type="molecule type" value="Genomic_DNA"/>
</dbReference>
<feature type="non-terminal residue" evidence="1">
    <location>
        <position position="1"/>
    </location>
</feature>
<reference evidence="1" key="1">
    <citation type="submission" date="2023-07" db="EMBL/GenBank/DDBJ databases">
        <title>Black Yeasts Isolated from many extreme environments.</title>
        <authorList>
            <person name="Coleine C."/>
            <person name="Stajich J.E."/>
            <person name="Selbmann L."/>
        </authorList>
    </citation>
    <scope>NUCLEOTIDE SEQUENCE</scope>
    <source>
        <strain evidence="1">CCFEE 5714</strain>
    </source>
</reference>
<proteinExistence type="predicted"/>